<sequence length="174" mass="19413">MMKFAKETDKVLTIIYTVFSVLLIATFILLLIYAGGLMNNAGGSIIKAGSYSPDDYTAGYRFMGHLFYGGLSFTASVFLYIIAIYAALFALPLIIITIFAYVGMALYKKTHNPKHIKRNLIVKIVYTAIWTILALIMTINDVGFVVIFVILALVLSLLFGALYGMTNHEYFSEY</sequence>
<name>A0A174Z2I4_9FIRM</name>
<evidence type="ECO:0000256" key="1">
    <source>
        <dbReference type="SAM" id="Phobius"/>
    </source>
</evidence>
<protein>
    <submittedName>
        <fullName evidence="2">Uncharacterized protein</fullName>
    </submittedName>
</protein>
<dbReference type="RefSeq" id="WP_156327318.1">
    <property type="nucleotide sequence ID" value="NZ_CZBU01000004.1"/>
</dbReference>
<reference evidence="2 3" key="1">
    <citation type="submission" date="2015-09" db="EMBL/GenBank/DDBJ databases">
        <authorList>
            <consortium name="Pathogen Informatics"/>
        </authorList>
    </citation>
    <scope>NUCLEOTIDE SEQUENCE [LARGE SCALE GENOMIC DNA]</scope>
    <source>
        <strain evidence="2 3">2789STDY5834875</strain>
    </source>
</reference>
<feature type="transmembrane region" description="Helical" evidence="1">
    <location>
        <begin position="119"/>
        <end position="139"/>
    </location>
</feature>
<proteinExistence type="predicted"/>
<organism evidence="2 3">
    <name type="scientific">Lachnospira eligens</name>
    <dbReference type="NCBI Taxonomy" id="39485"/>
    <lineage>
        <taxon>Bacteria</taxon>
        <taxon>Bacillati</taxon>
        <taxon>Bacillota</taxon>
        <taxon>Clostridia</taxon>
        <taxon>Lachnospirales</taxon>
        <taxon>Lachnospiraceae</taxon>
        <taxon>Lachnospira</taxon>
    </lineage>
</organism>
<gene>
    <name evidence="2" type="ORF">ERS852490_02057</name>
</gene>
<keyword evidence="1" id="KW-0472">Membrane</keyword>
<keyword evidence="1" id="KW-1133">Transmembrane helix</keyword>
<feature type="transmembrane region" description="Helical" evidence="1">
    <location>
        <begin position="77"/>
        <end position="107"/>
    </location>
</feature>
<feature type="transmembrane region" description="Helical" evidence="1">
    <location>
        <begin position="12"/>
        <end position="34"/>
    </location>
</feature>
<evidence type="ECO:0000313" key="3">
    <source>
        <dbReference type="Proteomes" id="UP000095621"/>
    </source>
</evidence>
<accession>A0A174Z2I4</accession>
<dbReference type="Proteomes" id="UP000095621">
    <property type="component" value="Unassembled WGS sequence"/>
</dbReference>
<dbReference type="EMBL" id="CZBU01000004">
    <property type="protein sequence ID" value="CUQ78398.1"/>
    <property type="molecule type" value="Genomic_DNA"/>
</dbReference>
<keyword evidence="1" id="KW-0812">Transmembrane</keyword>
<evidence type="ECO:0000313" key="2">
    <source>
        <dbReference type="EMBL" id="CUQ78398.1"/>
    </source>
</evidence>
<dbReference type="AlphaFoldDB" id="A0A174Z2I4"/>
<feature type="transmembrane region" description="Helical" evidence="1">
    <location>
        <begin position="145"/>
        <end position="165"/>
    </location>
</feature>